<dbReference type="EMBL" id="CAJSTJ010000183">
    <property type="protein sequence ID" value="CAG7565391.1"/>
    <property type="molecule type" value="Genomic_DNA"/>
</dbReference>
<comment type="caution">
    <text evidence="1">The sequence shown here is derived from an EMBL/GenBank/DDBJ whole genome shotgun (WGS) entry which is preliminary data.</text>
</comment>
<sequence length="110" mass="12331">MAAADIRSPPFKELYSQWGTSYDQGRVNNMQGLDYTELETLYPKFISLLQQSFGSSTSSLKRVDFGCGTGRNTLKLIAMLPGARDCRSRRNPNLAEHCRETMQGSLLYTA</sequence>
<evidence type="ECO:0000313" key="2">
    <source>
        <dbReference type="Proteomes" id="UP000693738"/>
    </source>
</evidence>
<accession>A0A8J2IV29</accession>
<evidence type="ECO:0000313" key="1">
    <source>
        <dbReference type="EMBL" id="CAG7565391.1"/>
    </source>
</evidence>
<proteinExistence type="predicted"/>
<evidence type="ECO:0008006" key="3">
    <source>
        <dbReference type="Google" id="ProtNLM"/>
    </source>
</evidence>
<protein>
    <recommendedName>
        <fullName evidence="3">Methyltransferase</fullName>
    </recommendedName>
</protein>
<organism evidence="1 2">
    <name type="scientific">Fusarium equiseti</name>
    <name type="common">Fusarium scirpi</name>
    <dbReference type="NCBI Taxonomy" id="61235"/>
    <lineage>
        <taxon>Eukaryota</taxon>
        <taxon>Fungi</taxon>
        <taxon>Dikarya</taxon>
        <taxon>Ascomycota</taxon>
        <taxon>Pezizomycotina</taxon>
        <taxon>Sordariomycetes</taxon>
        <taxon>Hypocreomycetidae</taxon>
        <taxon>Hypocreales</taxon>
        <taxon>Nectriaceae</taxon>
        <taxon>Fusarium</taxon>
        <taxon>Fusarium incarnatum-equiseti species complex</taxon>
    </lineage>
</organism>
<dbReference type="AlphaFoldDB" id="A0A8J2IV29"/>
<dbReference type="Proteomes" id="UP000693738">
    <property type="component" value="Unassembled WGS sequence"/>
</dbReference>
<gene>
    <name evidence="1" type="ORF">FEQUK3_LOCUS11113</name>
</gene>
<name>A0A8J2IV29_FUSEQ</name>
<reference evidence="1" key="1">
    <citation type="submission" date="2021-05" db="EMBL/GenBank/DDBJ databases">
        <authorList>
            <person name="Khan N."/>
        </authorList>
    </citation>
    <scope>NUCLEOTIDE SEQUENCE</scope>
</reference>